<organism evidence="2 3">
    <name type="scientific">Phnomibacter ginsenosidimutans</name>
    <dbReference type="NCBI Taxonomy" id="2676868"/>
    <lineage>
        <taxon>Bacteria</taxon>
        <taxon>Pseudomonadati</taxon>
        <taxon>Bacteroidota</taxon>
        <taxon>Chitinophagia</taxon>
        <taxon>Chitinophagales</taxon>
        <taxon>Chitinophagaceae</taxon>
        <taxon>Phnomibacter</taxon>
    </lineage>
</organism>
<dbReference type="KEGG" id="fls:GLV81_18510"/>
<evidence type="ECO:0000313" key="2">
    <source>
        <dbReference type="EMBL" id="QGW29846.1"/>
    </source>
</evidence>
<keyword evidence="3" id="KW-1185">Reference proteome</keyword>
<keyword evidence="1" id="KW-0732">Signal</keyword>
<feature type="signal peptide" evidence="1">
    <location>
        <begin position="1"/>
        <end position="34"/>
    </location>
</feature>
<sequence length="1791" mass="185812">MQPTTLKPPALIMLRKIIGLLYCVALAASISVQAQDNASMALRGSINGFAEAAMTYRSGLDSWIVTVQAGSANANAGFLFSPVGASFNPKWANGASVSLNTKSIWYANGADGLYNQTSGSYYTFISSDRSAGTNAEGYVFETSATPTSVTNVTQVPLIGSVTAGQAVVVTATTGTALPSGQKVYLRYAPGGNYSSAVVLEMTHAGGNDYTATIPGTVNTAGGTQSYYVFTSGINTPTNADADLATINLNNNGGSNYSYTVLSPSTIYQHNFNDDPSNTTYTTSPISTIPAGILNASLSGSQWTNNTGAAFSNLLGSGGTTSSLSVSSGLDVTRTFTLSLNVASGYSASITSFNFWTRRSNTGPTGWTLSVNGTSIGTGTLSGTAGVVLGTTNVSAPQNGLTGTLTIVLTLTGGTNSTATFRLDDFTLNGNVVALPGAASNSSDIIDNTSYATGSPEFNSNPSYILYTDGTATTAGKIIPMKFKIRDGGAGLNDADNLPTTLTGITFNVTNTSSTNRGNFIKQAILTTSGGTVIGTASSITASQIIFTGLSDAAFTVADNTETATNLHLRIAFDETTVIDNEKLVFTVAAATAGASGSQFAAANAGGAQTDNLTSNDRNRIEVIATALAFVQQPGNTGFGQTMTPNPTVEAIDANGKRDLDFANGIVLTSSGTMTGAPITLNANSGLATYTSVVHTAVQTGVQLTASYAGLTSAVSNTFNVAATSGTTDHFRTATGFTTGNWNSTGTWESSPDNSTWVAATQTPTSAASSVTIRTGAVTVSTPQSAKLLTIQAGAVLVHNAGTTFTIADDGTANHDFVVQGRYEINGEQPTLNSGATGIIYTNAEVRANDNFGSPGTSDDFARNTSISWQHNSLYNWNTTNAFETSAAIYFPNTPEGTIPIFRISANTNAGAGSTTTINGILEIAGSATFTWNNAGDKVFRNGIQGSGTLIQNSGNCGRYVINGNTSVLGVTSGLTLRNNAGSGIVIQSGVCSILNNTITNSGPVSVSNGATLVAGTYVISGSASFTLNAGATLSSAHANGVNGNITVSGTKDLLSGSNYIFNGSVNQTTGALMALSTGSLTIANTGTAGNNTVTLTTNNTSTNALNLNSGLFAAGTGQTLEINNTGSVTSIGGEVVTTAAGGNIWLKGNNTVTGYAQGTPHFYDLTIGSGIAGSPVTLTNNPTVHHYCTLNSQAAFNGIAAPTYATGSTLIYNTTGTYNRGIEWGSAAGNPGYPWHVMVQNGTTIQLGIGGTPTVLETGGNLNLGNGTTTGFVNMNALAQTLTVKGNLTIGDGTTVNNALTLSTAIGGDLVVHGNFTRYDGSFYNDNSRAIFFRGSGNSTISIPGLIPPAAGSPNPTLQDYGYTIIDKDVATAKVILNAPVGVTEKLTLTRGIITATSHGLFIKKPSPDATNGGIAGGSIDSYVDGRLYRYMSVTTNGLYSFPIGKSDVGSGAFKPVVFTTTNHLSPGAVFSAEYFGGVNATPLYGPDENFLGTLQGVLRDEFWQFNKVSGAAAAAGKLAVKYDYNAGNVFRDADNNVVPVCADCNVAVVKRDSDVGVGNWEFTKADYTFDVYDATYPEARLFSQSGFIQSGELSSFSPFTVGFNFNNILGTLPVKLLSFDGQLQQQQAKLTWTIDSDKDVRHFELQHSTDGSSFTSVRKMQPAGNSYSIAHQPYSSGKQFYRLKVVEKNGTSFYSKTVLLITGNSSSYMMGLQSTIVQQQAVINLWSAQNQAAQTSLYDANGKLLAQQQQQILRGDNQLKVTTQHLAQGIYFLHVYTADGIRQTLRFIKE</sequence>
<feature type="chain" id="PRO_5026327413" evidence="1">
    <location>
        <begin position="35"/>
        <end position="1791"/>
    </location>
</feature>
<dbReference type="Proteomes" id="UP000426027">
    <property type="component" value="Chromosome"/>
</dbReference>
<dbReference type="InterPro" id="IPR026444">
    <property type="entry name" value="Secre_tail"/>
</dbReference>
<accession>A0A6I6GAG5</accession>
<dbReference type="NCBIfam" id="TIGR04183">
    <property type="entry name" value="Por_Secre_tail"/>
    <property type="match status" value="1"/>
</dbReference>
<evidence type="ECO:0000256" key="1">
    <source>
        <dbReference type="SAM" id="SignalP"/>
    </source>
</evidence>
<name>A0A6I6GAG5_9BACT</name>
<gene>
    <name evidence="2" type="ORF">GLV81_18510</name>
</gene>
<reference evidence="2 3" key="1">
    <citation type="submission" date="2019-11" db="EMBL/GenBank/DDBJ databases">
        <authorList>
            <person name="Im W.T."/>
        </authorList>
    </citation>
    <scope>NUCLEOTIDE SEQUENCE [LARGE SCALE GENOMIC DNA]</scope>
    <source>
        <strain evidence="2 3">SB-02</strain>
    </source>
</reference>
<protein>
    <submittedName>
        <fullName evidence="2">T9SS type A sorting domain-containing protein</fullName>
    </submittedName>
</protein>
<dbReference type="EMBL" id="CP046566">
    <property type="protein sequence ID" value="QGW29846.1"/>
    <property type="molecule type" value="Genomic_DNA"/>
</dbReference>
<evidence type="ECO:0000313" key="3">
    <source>
        <dbReference type="Proteomes" id="UP000426027"/>
    </source>
</evidence>
<proteinExistence type="predicted"/>